<dbReference type="AlphaFoldDB" id="A0A2T2ZS19"/>
<organism evidence="2 3">
    <name type="scientific">Coniella lustricola</name>
    <dbReference type="NCBI Taxonomy" id="2025994"/>
    <lineage>
        <taxon>Eukaryota</taxon>
        <taxon>Fungi</taxon>
        <taxon>Dikarya</taxon>
        <taxon>Ascomycota</taxon>
        <taxon>Pezizomycotina</taxon>
        <taxon>Sordariomycetes</taxon>
        <taxon>Sordariomycetidae</taxon>
        <taxon>Diaporthales</taxon>
        <taxon>Schizoparmaceae</taxon>
        <taxon>Coniella</taxon>
    </lineage>
</organism>
<proteinExistence type="predicted"/>
<evidence type="ECO:0000256" key="1">
    <source>
        <dbReference type="SAM" id="Phobius"/>
    </source>
</evidence>
<keyword evidence="1" id="KW-0812">Transmembrane</keyword>
<sequence length="93" mass="11090">MKRCFGRYLPAWSLLFFFYIPFFSSSFWGGGAHTCFIFASYLLHCRICVVLLPLWSLFFFPRFAAAFLLFNSLPPWAFIFVFFFCFSPYINTR</sequence>
<dbReference type="Proteomes" id="UP000241462">
    <property type="component" value="Unassembled WGS sequence"/>
</dbReference>
<dbReference type="EMBL" id="KZ678867">
    <property type="protein sequence ID" value="PSR74457.1"/>
    <property type="molecule type" value="Genomic_DNA"/>
</dbReference>
<feature type="transmembrane region" description="Helical" evidence="1">
    <location>
        <begin position="12"/>
        <end position="30"/>
    </location>
</feature>
<name>A0A2T2ZS19_9PEZI</name>
<keyword evidence="3" id="KW-1185">Reference proteome</keyword>
<gene>
    <name evidence="2" type="ORF">BD289DRAFT_448615</name>
</gene>
<protein>
    <submittedName>
        <fullName evidence="2">Uncharacterized protein</fullName>
    </submittedName>
</protein>
<feature type="transmembrane region" description="Helical" evidence="1">
    <location>
        <begin position="67"/>
        <end position="90"/>
    </location>
</feature>
<evidence type="ECO:0000313" key="2">
    <source>
        <dbReference type="EMBL" id="PSR74457.1"/>
    </source>
</evidence>
<feature type="transmembrane region" description="Helical" evidence="1">
    <location>
        <begin position="36"/>
        <end position="60"/>
    </location>
</feature>
<reference evidence="2 3" key="1">
    <citation type="journal article" date="2018" name="Mycol. Prog.">
        <title>Coniella lustricola, a new species from submerged detritus.</title>
        <authorList>
            <person name="Raudabaugh D.B."/>
            <person name="Iturriaga T."/>
            <person name="Carver A."/>
            <person name="Mondo S."/>
            <person name="Pangilinan J."/>
            <person name="Lipzen A."/>
            <person name="He G."/>
            <person name="Amirebrahimi M."/>
            <person name="Grigoriev I.V."/>
            <person name="Miller A.N."/>
        </authorList>
    </citation>
    <scope>NUCLEOTIDE SEQUENCE [LARGE SCALE GENOMIC DNA]</scope>
    <source>
        <strain evidence="2 3">B22-T-1</strain>
    </source>
</reference>
<dbReference type="InParanoid" id="A0A2T2ZS19"/>
<accession>A0A2T2ZS19</accession>
<keyword evidence="1" id="KW-1133">Transmembrane helix</keyword>
<evidence type="ECO:0000313" key="3">
    <source>
        <dbReference type="Proteomes" id="UP000241462"/>
    </source>
</evidence>
<keyword evidence="1" id="KW-0472">Membrane</keyword>